<evidence type="ECO:0000256" key="2">
    <source>
        <dbReference type="ARBA" id="ARBA00022679"/>
    </source>
</evidence>
<keyword evidence="7" id="KW-0812">Transmembrane</keyword>
<keyword evidence="4" id="KW-0418">Kinase</keyword>
<dbReference type="GO" id="GO:0005524">
    <property type="term" value="F:ATP binding"/>
    <property type="evidence" value="ECO:0007669"/>
    <property type="project" value="UniProtKB-UniRule"/>
</dbReference>
<proteinExistence type="predicted"/>
<dbReference type="InterPro" id="IPR017441">
    <property type="entry name" value="Protein_kinase_ATP_BS"/>
</dbReference>
<reference evidence="9" key="1">
    <citation type="submission" date="2020-10" db="EMBL/GenBank/DDBJ databases">
        <title>Taxonomic study of unclassified bacteria belonging to the class Ktedonobacteria.</title>
        <authorList>
            <person name="Yabe S."/>
            <person name="Wang C.M."/>
            <person name="Zheng Y."/>
            <person name="Sakai Y."/>
            <person name="Cavaletti L."/>
            <person name="Monciardini P."/>
            <person name="Donadio S."/>
        </authorList>
    </citation>
    <scope>NUCLEOTIDE SEQUENCE</scope>
    <source>
        <strain evidence="9">ID150040</strain>
    </source>
</reference>
<keyword evidence="3 6" id="KW-0547">Nucleotide-binding</keyword>
<dbReference type="InterPro" id="IPR000719">
    <property type="entry name" value="Prot_kinase_dom"/>
</dbReference>
<dbReference type="PROSITE" id="PS50011">
    <property type="entry name" value="PROTEIN_KINASE_DOM"/>
    <property type="match status" value="1"/>
</dbReference>
<dbReference type="InterPro" id="IPR008271">
    <property type="entry name" value="Ser/Thr_kinase_AS"/>
</dbReference>
<keyword evidence="7" id="KW-1133">Transmembrane helix</keyword>
<dbReference type="Proteomes" id="UP000597444">
    <property type="component" value="Unassembled WGS sequence"/>
</dbReference>
<dbReference type="PANTHER" id="PTHR43289">
    <property type="entry name" value="MITOGEN-ACTIVATED PROTEIN KINASE KINASE KINASE 20-RELATED"/>
    <property type="match status" value="1"/>
</dbReference>
<dbReference type="Gene3D" id="1.10.510.10">
    <property type="entry name" value="Transferase(Phosphotransferase) domain 1"/>
    <property type="match status" value="1"/>
</dbReference>
<dbReference type="PROSITE" id="PS00108">
    <property type="entry name" value="PROTEIN_KINASE_ST"/>
    <property type="match status" value="1"/>
</dbReference>
<evidence type="ECO:0000256" key="1">
    <source>
        <dbReference type="ARBA" id="ARBA00012513"/>
    </source>
</evidence>
<gene>
    <name evidence="9" type="ORF">KSF_090710</name>
</gene>
<accession>A0A8J3N7W1</accession>
<keyword evidence="5 6" id="KW-0067">ATP-binding</keyword>
<dbReference type="PANTHER" id="PTHR43289:SF6">
    <property type="entry name" value="SERINE_THREONINE-PROTEIN KINASE NEKL-3"/>
    <property type="match status" value="1"/>
</dbReference>
<evidence type="ECO:0000256" key="3">
    <source>
        <dbReference type="ARBA" id="ARBA00022741"/>
    </source>
</evidence>
<keyword evidence="2" id="KW-0808">Transferase</keyword>
<feature type="binding site" evidence="6">
    <location>
        <position position="40"/>
    </location>
    <ligand>
        <name>ATP</name>
        <dbReference type="ChEBI" id="CHEBI:30616"/>
    </ligand>
</feature>
<dbReference type="AlphaFoldDB" id="A0A8J3N7W1"/>
<dbReference type="SMART" id="SM00220">
    <property type="entry name" value="S_TKc"/>
    <property type="match status" value="1"/>
</dbReference>
<keyword evidence="7" id="KW-0472">Membrane</keyword>
<dbReference type="RefSeq" id="WP_220209687.1">
    <property type="nucleotide sequence ID" value="NZ_BNJK01000002.1"/>
</dbReference>
<evidence type="ECO:0000256" key="7">
    <source>
        <dbReference type="SAM" id="Phobius"/>
    </source>
</evidence>
<keyword evidence="10" id="KW-1185">Reference proteome</keyword>
<dbReference type="EMBL" id="BNJK01000002">
    <property type="protein sequence ID" value="GHO99023.1"/>
    <property type="molecule type" value="Genomic_DNA"/>
</dbReference>
<evidence type="ECO:0000313" key="9">
    <source>
        <dbReference type="EMBL" id="GHO99023.1"/>
    </source>
</evidence>
<feature type="transmembrane region" description="Helical" evidence="7">
    <location>
        <begin position="351"/>
        <end position="373"/>
    </location>
</feature>
<evidence type="ECO:0000313" key="10">
    <source>
        <dbReference type="Proteomes" id="UP000597444"/>
    </source>
</evidence>
<dbReference type="SUPFAM" id="SSF56112">
    <property type="entry name" value="Protein kinase-like (PK-like)"/>
    <property type="match status" value="1"/>
</dbReference>
<dbReference type="Pfam" id="PF00069">
    <property type="entry name" value="Pkinase"/>
    <property type="match status" value="1"/>
</dbReference>
<evidence type="ECO:0000256" key="5">
    <source>
        <dbReference type="ARBA" id="ARBA00022840"/>
    </source>
</evidence>
<protein>
    <recommendedName>
        <fullName evidence="1">non-specific serine/threonine protein kinase</fullName>
        <ecNumber evidence="1">2.7.11.1</ecNumber>
    </recommendedName>
</protein>
<evidence type="ECO:0000256" key="4">
    <source>
        <dbReference type="ARBA" id="ARBA00022777"/>
    </source>
</evidence>
<comment type="caution">
    <text evidence="9">The sequence shown here is derived from an EMBL/GenBank/DDBJ whole genome shotgun (WGS) entry which is preliminary data.</text>
</comment>
<dbReference type="InterPro" id="IPR011009">
    <property type="entry name" value="Kinase-like_dom_sf"/>
</dbReference>
<dbReference type="PROSITE" id="PS00107">
    <property type="entry name" value="PROTEIN_KINASE_ATP"/>
    <property type="match status" value="1"/>
</dbReference>
<feature type="domain" description="Protein kinase" evidence="8">
    <location>
        <begin position="11"/>
        <end position="285"/>
    </location>
</feature>
<evidence type="ECO:0000256" key="6">
    <source>
        <dbReference type="PROSITE-ProRule" id="PRU10141"/>
    </source>
</evidence>
<sequence>MPFDGLQLGNYRLLRLIGSGGMGEVYVAEDVRTPRQIAVKIARIDSQVFGQTETSSDITRLFHREMQVIIALDHPNILPLIDFGEVEYQQQSKLLYIVMPYRSEGSLSNWLAHQNISGPLPLKDATIFLLQAADALQHAHEHQIVHQDVKLANFLVREHHTHSRYPDLLLTDFGIASIVSSTSMHSLHFRGTPSAMPPEQWEGKPVPASDQYALAIMAYQLLTGHPPFVGGPEQVMMQHIMKQPEPPSHHNPLLTPGIDDVILRALAKSPEQRYPSILAFAQAFQQQTTEQAGISLIPAFTSEETPITPQTSPTPVETAPAIAQASESEQATTIHLLAKQAPSARKLRMRAFLLALVALLLLVPTGIIAAGQLHQGQMQSERATAEAVKNNNLAHQQATSRVATATSPSSAATQAAIRATATVVSTTARITATAQATPYSTPTPTPTVPTVAQITPTPTVQPTANVPATATAQTAACFDQASSLGPYTFSPAVYLLPPTTPWFSTSSRCKNISVNFSQLTAPVQIQVCFTDKDCKAWVSINNTKQWYVLATNPAAQTSYRFGINAPKQTTIQFADAA</sequence>
<dbReference type="GO" id="GO:0004674">
    <property type="term" value="F:protein serine/threonine kinase activity"/>
    <property type="evidence" value="ECO:0007669"/>
    <property type="project" value="UniProtKB-EC"/>
</dbReference>
<dbReference type="Gene3D" id="3.30.200.20">
    <property type="entry name" value="Phosphorylase Kinase, domain 1"/>
    <property type="match status" value="1"/>
</dbReference>
<dbReference type="EC" id="2.7.11.1" evidence="1"/>
<evidence type="ECO:0000259" key="8">
    <source>
        <dbReference type="PROSITE" id="PS50011"/>
    </source>
</evidence>
<dbReference type="CDD" id="cd14014">
    <property type="entry name" value="STKc_PknB_like"/>
    <property type="match status" value="1"/>
</dbReference>
<organism evidence="9 10">
    <name type="scientific">Reticulibacter mediterranei</name>
    <dbReference type="NCBI Taxonomy" id="2778369"/>
    <lineage>
        <taxon>Bacteria</taxon>
        <taxon>Bacillati</taxon>
        <taxon>Chloroflexota</taxon>
        <taxon>Ktedonobacteria</taxon>
        <taxon>Ktedonobacterales</taxon>
        <taxon>Reticulibacteraceae</taxon>
        <taxon>Reticulibacter</taxon>
    </lineage>
</organism>
<name>A0A8J3N7W1_9CHLR</name>